<dbReference type="HAMAP" id="MF_00652">
    <property type="entry name" value="UPF0246"/>
    <property type="match status" value="1"/>
</dbReference>
<gene>
    <name evidence="2" type="primary">yaaA</name>
    <name evidence="2" type="ORF">LVJ83_08750</name>
</gene>
<evidence type="ECO:0000256" key="1">
    <source>
        <dbReference type="HAMAP-Rule" id="MF_00652"/>
    </source>
</evidence>
<dbReference type="RefSeq" id="WP_244784134.1">
    <property type="nucleotide sequence ID" value="NZ_CP091508.1"/>
</dbReference>
<evidence type="ECO:0000313" key="3">
    <source>
        <dbReference type="Proteomes" id="UP000829817"/>
    </source>
</evidence>
<dbReference type="Proteomes" id="UP000829817">
    <property type="component" value="Chromosome"/>
</dbReference>
<dbReference type="PANTHER" id="PTHR30283">
    <property type="entry name" value="PEROXIDE STRESS RESPONSE PROTEIN YAAA"/>
    <property type="match status" value="1"/>
</dbReference>
<dbReference type="EMBL" id="CP091508">
    <property type="protein sequence ID" value="UOO81065.1"/>
    <property type="molecule type" value="Genomic_DNA"/>
</dbReference>
<organism evidence="2 3">
    <name type="scientific">Uruburuella testudinis</name>
    <dbReference type="NCBI Taxonomy" id="1282863"/>
    <lineage>
        <taxon>Bacteria</taxon>
        <taxon>Pseudomonadati</taxon>
        <taxon>Pseudomonadota</taxon>
        <taxon>Betaproteobacteria</taxon>
        <taxon>Neisseriales</taxon>
        <taxon>Neisseriaceae</taxon>
        <taxon>Uruburuella</taxon>
    </lineage>
</organism>
<dbReference type="NCBIfam" id="NF002541">
    <property type="entry name" value="PRK02101.1-1"/>
    <property type="match status" value="1"/>
</dbReference>
<name>A0ABY4DPT9_9NEIS</name>
<dbReference type="NCBIfam" id="NF002542">
    <property type="entry name" value="PRK02101.1-3"/>
    <property type="match status" value="1"/>
</dbReference>
<dbReference type="PANTHER" id="PTHR30283:SF4">
    <property type="entry name" value="PEROXIDE STRESS RESISTANCE PROTEIN YAAA"/>
    <property type="match status" value="1"/>
</dbReference>
<dbReference type="Pfam" id="PF03883">
    <property type="entry name" value="H2O2_YaaD"/>
    <property type="match status" value="1"/>
</dbReference>
<dbReference type="InterPro" id="IPR005583">
    <property type="entry name" value="YaaA"/>
</dbReference>
<reference evidence="2 3" key="1">
    <citation type="journal article" date="2022" name="Res Sq">
        <title>Evolution of multicellular longitudinally dividing oral cavity symbionts (Neisseriaceae).</title>
        <authorList>
            <person name="Nyongesa S."/>
            <person name="Weber P."/>
            <person name="Bernet E."/>
            <person name="Pullido F."/>
            <person name="Nieckarz M."/>
            <person name="Delaby M."/>
            <person name="Nieves C."/>
            <person name="Viehboeck T."/>
            <person name="Krause N."/>
            <person name="Rivera-Millot A."/>
            <person name="Nakamura A."/>
            <person name="Vischer N."/>
            <person name="VanNieuwenhze M."/>
            <person name="Brun Y."/>
            <person name="Cava F."/>
            <person name="Bulgheresi S."/>
            <person name="Veyrier F."/>
        </authorList>
    </citation>
    <scope>NUCLEOTIDE SEQUENCE [LARGE SCALE GENOMIC DNA]</scope>
    <source>
        <strain evidence="2 3">CCUG 63373m</strain>
    </source>
</reference>
<protein>
    <recommendedName>
        <fullName evidence="1">UPF0246 protein LVJ83_08750</fullName>
    </recommendedName>
</protein>
<proteinExistence type="inferred from homology"/>
<accession>A0ABY4DPT9</accession>
<sequence>MFFVLSPAKNLNEKDPAPVSQYTQPALIQEAEQLMAELRRLAPQDLAALMHVSDKIALLNAERNAAWQTPFTPENAKQAVYLFNGDVYEGIDAQSLPEQGVQYLQNHVRLLSGLYGLLRPLDLMQPYRLEMGTPFANARGKNLYEFWGGRITDLLNQTLAEAGSDTLINLASQEYFKSVDTQKLQARLITPVFKDEKKGRYKIISFYAKKARGLMVRYAADHNISEPEALKNFDYEGYAFNEAASSENEWVFLRAEQQK</sequence>
<comment type="similarity">
    <text evidence="1">Belongs to the UPF0246 family.</text>
</comment>
<keyword evidence="3" id="KW-1185">Reference proteome</keyword>
<evidence type="ECO:0000313" key="2">
    <source>
        <dbReference type="EMBL" id="UOO81065.1"/>
    </source>
</evidence>